<dbReference type="PANTHER" id="PTHR37829:SF3">
    <property type="entry name" value="PROTEIN JAYE-RELATED"/>
    <property type="match status" value="1"/>
</dbReference>
<sequence>MSLSRPTLTEIEARVAGNIRRNAPAETPGPVMQRMQALGKSLSAAVYEMYGYADYTTDQVFPDTADEEYLLRAGQWRGYSLRPASYATGRVRFEGTAGTHIPSGLEIQNMSGIPYMTTESGVIDAAGFLPVNCQCKVSGTVGNYSGGMYLSSLNSDITALTTAETGFTGGAEQETIEDLRARILRFSNTERRYGRVNDYSAWALESSSSVAKAWERPNIDNTGTLGVYIYAPDNVITQDIVNTVQAYIDARKIYGAVKVLKPQERPIRLSLSLTVKTGYTEETIRGLIKANLKNKFDELMSPGYKLLKADINTLLRQLTSTEDPIVSLMPGYTQALKLLLPQGEYWEKAADDLTPLFDALSAELARFELFLKKIIDEADPTTAQEFLTKWERELSLTGNAGKND</sequence>
<reference evidence="3" key="2">
    <citation type="journal article" date="2021" name="Genome Biol. Evol.">
        <title>Developing a high-quality reference genome for a parasitic bivalve with doubly uniparental inheritance (Bivalvia: Unionida).</title>
        <authorList>
            <person name="Smith C.H."/>
        </authorList>
    </citation>
    <scope>NUCLEOTIDE SEQUENCE</scope>
    <source>
        <strain evidence="3">CHS0354</strain>
        <tissue evidence="3">Mantle</tissue>
    </source>
</reference>
<name>A0AAE0W9X2_9BIVA</name>
<protein>
    <submittedName>
        <fullName evidence="3">Uncharacterized protein</fullName>
    </submittedName>
</protein>
<feature type="domain" description="Baseplate J-like central" evidence="2">
    <location>
        <begin position="194"/>
        <end position="252"/>
    </location>
</feature>
<dbReference type="Pfam" id="PF04865">
    <property type="entry name" value="Baseplate_J"/>
    <property type="match status" value="1"/>
</dbReference>
<dbReference type="InterPro" id="IPR052399">
    <property type="entry name" value="Phage_Baseplate_Assmbl_Protein"/>
</dbReference>
<gene>
    <name evidence="3" type="ORF">CHS0354_018420</name>
</gene>
<dbReference type="Proteomes" id="UP001195483">
    <property type="component" value="Unassembled WGS sequence"/>
</dbReference>
<dbReference type="InterPro" id="IPR006949">
    <property type="entry name" value="Barrel_Baseplate_J-like"/>
</dbReference>
<dbReference type="InterPro" id="IPR058531">
    <property type="entry name" value="Baseplate_J_M"/>
</dbReference>
<comment type="caution">
    <text evidence="3">The sequence shown here is derived from an EMBL/GenBank/DDBJ whole genome shotgun (WGS) entry which is preliminary data.</text>
</comment>
<evidence type="ECO:0000313" key="4">
    <source>
        <dbReference type="Proteomes" id="UP001195483"/>
    </source>
</evidence>
<dbReference type="PANTHER" id="PTHR37829">
    <property type="entry name" value="PHAGE-LIKE ELEMENT PBSX PROTEIN XKDT"/>
    <property type="match status" value="1"/>
</dbReference>
<proteinExistence type="predicted"/>
<dbReference type="Pfam" id="PF26078">
    <property type="entry name" value="Baseplate_J_M"/>
    <property type="match status" value="1"/>
</dbReference>
<dbReference type="AlphaFoldDB" id="A0AAE0W9X2"/>
<keyword evidence="4" id="KW-1185">Reference proteome</keyword>
<dbReference type="EMBL" id="JAEAOA010001141">
    <property type="protein sequence ID" value="KAK3606826.1"/>
    <property type="molecule type" value="Genomic_DNA"/>
</dbReference>
<evidence type="ECO:0000313" key="3">
    <source>
        <dbReference type="EMBL" id="KAK3606826.1"/>
    </source>
</evidence>
<organism evidence="3 4">
    <name type="scientific">Potamilus streckersoni</name>
    <dbReference type="NCBI Taxonomy" id="2493646"/>
    <lineage>
        <taxon>Eukaryota</taxon>
        <taxon>Metazoa</taxon>
        <taxon>Spiralia</taxon>
        <taxon>Lophotrochozoa</taxon>
        <taxon>Mollusca</taxon>
        <taxon>Bivalvia</taxon>
        <taxon>Autobranchia</taxon>
        <taxon>Heteroconchia</taxon>
        <taxon>Palaeoheterodonta</taxon>
        <taxon>Unionida</taxon>
        <taxon>Unionoidea</taxon>
        <taxon>Unionidae</taxon>
        <taxon>Ambleminae</taxon>
        <taxon>Lampsilini</taxon>
        <taxon>Potamilus</taxon>
    </lineage>
</organism>
<accession>A0AAE0W9X2</accession>
<feature type="domain" description="Baseplate protein J-like barrel" evidence="1">
    <location>
        <begin position="91"/>
        <end position="170"/>
    </location>
</feature>
<evidence type="ECO:0000259" key="2">
    <source>
        <dbReference type="Pfam" id="PF26078"/>
    </source>
</evidence>
<reference evidence="3" key="1">
    <citation type="journal article" date="2021" name="Genome Biol. Evol.">
        <title>A High-Quality Reference Genome for a Parasitic Bivalve with Doubly Uniparental Inheritance (Bivalvia: Unionida).</title>
        <authorList>
            <person name="Smith C.H."/>
        </authorList>
    </citation>
    <scope>NUCLEOTIDE SEQUENCE</scope>
    <source>
        <strain evidence="3">CHS0354</strain>
    </source>
</reference>
<evidence type="ECO:0000259" key="1">
    <source>
        <dbReference type="Pfam" id="PF04865"/>
    </source>
</evidence>
<reference evidence="3" key="3">
    <citation type="submission" date="2023-05" db="EMBL/GenBank/DDBJ databases">
        <authorList>
            <person name="Smith C.H."/>
        </authorList>
    </citation>
    <scope>NUCLEOTIDE SEQUENCE</scope>
    <source>
        <strain evidence="3">CHS0354</strain>
        <tissue evidence="3">Mantle</tissue>
    </source>
</reference>